<proteinExistence type="predicted"/>
<evidence type="ECO:0000256" key="1">
    <source>
        <dbReference type="SAM" id="MobiDB-lite"/>
    </source>
</evidence>
<sequence>MSAPAASNSLFAIRRRRTLMACSNCRKRKIRAPLTSFSAYQQSNLQSIPVHVVQGGGSIANLYRSPNRRRPWLQQLRARMAVLPTMLGTPFPTRNSDKLFADGLLLPQIGPPRDSNRAKDPFMDTNLHLAESRRMVHGLDLDPSAQPSSNLVHESPQIGSPPSPSTSLRSHAMDYTRPHFINVPFVSQSQGPESLDSSLTAARIALQVRDDEVLPPQQHNGAGCGHHPFGSSMSEIFCYTFNFRWTVPKFVPANFGIDRDHHVRPDITATCNEMSLAWSDTLGSSAQCFQTLPLWSKINLGISVSRVHGSDLRELDCARP</sequence>
<feature type="compositionally biased region" description="Polar residues" evidence="1">
    <location>
        <begin position="145"/>
        <end position="158"/>
    </location>
</feature>
<evidence type="ECO:0000313" key="2">
    <source>
        <dbReference type="EMBL" id="KAJ7759752.1"/>
    </source>
</evidence>
<reference evidence="2" key="1">
    <citation type="submission" date="2023-03" db="EMBL/GenBank/DDBJ databases">
        <title>Massive genome expansion in bonnet fungi (Mycena s.s.) driven by repeated elements and novel gene families across ecological guilds.</title>
        <authorList>
            <consortium name="Lawrence Berkeley National Laboratory"/>
            <person name="Harder C.B."/>
            <person name="Miyauchi S."/>
            <person name="Viragh M."/>
            <person name="Kuo A."/>
            <person name="Thoen E."/>
            <person name="Andreopoulos B."/>
            <person name="Lu D."/>
            <person name="Skrede I."/>
            <person name="Drula E."/>
            <person name="Henrissat B."/>
            <person name="Morin E."/>
            <person name="Kohler A."/>
            <person name="Barry K."/>
            <person name="LaButti K."/>
            <person name="Morin E."/>
            <person name="Salamov A."/>
            <person name="Lipzen A."/>
            <person name="Mereny Z."/>
            <person name="Hegedus B."/>
            <person name="Baldrian P."/>
            <person name="Stursova M."/>
            <person name="Weitz H."/>
            <person name="Taylor A."/>
            <person name="Grigoriev I.V."/>
            <person name="Nagy L.G."/>
            <person name="Martin F."/>
            <person name="Kauserud H."/>
        </authorList>
    </citation>
    <scope>NUCLEOTIDE SEQUENCE</scope>
    <source>
        <strain evidence="2">CBHHK188m</strain>
    </source>
</reference>
<dbReference type="AlphaFoldDB" id="A0AAD7NGD1"/>
<dbReference type="Proteomes" id="UP001215280">
    <property type="component" value="Unassembled WGS sequence"/>
</dbReference>
<organism evidence="2 3">
    <name type="scientific">Mycena maculata</name>
    <dbReference type="NCBI Taxonomy" id="230809"/>
    <lineage>
        <taxon>Eukaryota</taxon>
        <taxon>Fungi</taxon>
        <taxon>Dikarya</taxon>
        <taxon>Basidiomycota</taxon>
        <taxon>Agaricomycotina</taxon>
        <taxon>Agaricomycetes</taxon>
        <taxon>Agaricomycetidae</taxon>
        <taxon>Agaricales</taxon>
        <taxon>Marasmiineae</taxon>
        <taxon>Mycenaceae</taxon>
        <taxon>Mycena</taxon>
    </lineage>
</organism>
<dbReference type="EMBL" id="JARJLG010000051">
    <property type="protein sequence ID" value="KAJ7759752.1"/>
    <property type="molecule type" value="Genomic_DNA"/>
</dbReference>
<comment type="caution">
    <text evidence="2">The sequence shown here is derived from an EMBL/GenBank/DDBJ whole genome shotgun (WGS) entry which is preliminary data.</text>
</comment>
<feature type="region of interest" description="Disordered" evidence="1">
    <location>
        <begin position="143"/>
        <end position="169"/>
    </location>
</feature>
<keyword evidence="3" id="KW-1185">Reference proteome</keyword>
<evidence type="ECO:0000313" key="3">
    <source>
        <dbReference type="Proteomes" id="UP001215280"/>
    </source>
</evidence>
<protein>
    <submittedName>
        <fullName evidence="2">Uncharacterized protein</fullName>
    </submittedName>
</protein>
<gene>
    <name evidence="2" type="ORF">DFH07DRAFT_772083</name>
</gene>
<accession>A0AAD7NGD1</accession>
<name>A0AAD7NGD1_9AGAR</name>